<accession>A0ACC2BII3</accession>
<dbReference type="EMBL" id="CM055106">
    <property type="protein sequence ID" value="KAJ7529589.1"/>
    <property type="molecule type" value="Genomic_DNA"/>
</dbReference>
<name>A0ACC2BII3_DIPCM</name>
<organism evidence="1 2">
    <name type="scientific">Diphasiastrum complanatum</name>
    <name type="common">Issler's clubmoss</name>
    <name type="synonym">Lycopodium complanatum</name>
    <dbReference type="NCBI Taxonomy" id="34168"/>
    <lineage>
        <taxon>Eukaryota</taxon>
        <taxon>Viridiplantae</taxon>
        <taxon>Streptophyta</taxon>
        <taxon>Embryophyta</taxon>
        <taxon>Tracheophyta</taxon>
        <taxon>Lycopodiopsida</taxon>
        <taxon>Lycopodiales</taxon>
        <taxon>Lycopodiaceae</taxon>
        <taxon>Lycopodioideae</taxon>
        <taxon>Diphasiastrum</taxon>
    </lineage>
</organism>
<keyword evidence="2" id="KW-1185">Reference proteome</keyword>
<proteinExistence type="predicted"/>
<reference evidence="2" key="1">
    <citation type="journal article" date="2024" name="Proc. Natl. Acad. Sci. U.S.A.">
        <title>Extraordinary preservation of gene collinearity over three hundred million years revealed in homosporous lycophytes.</title>
        <authorList>
            <person name="Li C."/>
            <person name="Wickell D."/>
            <person name="Kuo L.Y."/>
            <person name="Chen X."/>
            <person name="Nie B."/>
            <person name="Liao X."/>
            <person name="Peng D."/>
            <person name="Ji J."/>
            <person name="Jenkins J."/>
            <person name="Williams M."/>
            <person name="Shu S."/>
            <person name="Plott C."/>
            <person name="Barry K."/>
            <person name="Rajasekar S."/>
            <person name="Grimwood J."/>
            <person name="Han X."/>
            <person name="Sun S."/>
            <person name="Hou Z."/>
            <person name="He W."/>
            <person name="Dai G."/>
            <person name="Sun C."/>
            <person name="Schmutz J."/>
            <person name="Leebens-Mack J.H."/>
            <person name="Li F.W."/>
            <person name="Wang L."/>
        </authorList>
    </citation>
    <scope>NUCLEOTIDE SEQUENCE [LARGE SCALE GENOMIC DNA]</scope>
    <source>
        <strain evidence="2">cv. PW_Plant_1</strain>
    </source>
</reference>
<protein>
    <submittedName>
        <fullName evidence="1">Uncharacterized protein</fullName>
    </submittedName>
</protein>
<evidence type="ECO:0000313" key="2">
    <source>
        <dbReference type="Proteomes" id="UP001162992"/>
    </source>
</evidence>
<evidence type="ECO:0000313" key="1">
    <source>
        <dbReference type="EMBL" id="KAJ7529589.1"/>
    </source>
</evidence>
<dbReference type="Proteomes" id="UP001162992">
    <property type="component" value="Chromosome 15"/>
</dbReference>
<gene>
    <name evidence="1" type="ORF">O6H91_15G057700</name>
</gene>
<sequence length="600" mass="66196">MAHSGTFGSNGKQIVLDRSRVRILLCDKDPITAQEVLDLLRRCSYQVTAVKTARQVIEVLHDGDGEVDLILAEVELPNGKGLKMLKHIMKEDHLKRIPVVMMSARDEMATVVKCLRLGAADYLVKPLRINELLNLWTHMWRRRRMLGLSEKNLIGGNFNSNGVLRDFLVSDPSDSNTISTDLFSEDSVDKKFSVSVDGTSTLSRHKFQFDVSPVLELSLKPSTEKSEAPQVCCPRELPLKKIELKIGQSSAFLTYTKALNQSNGITQIHSSNVLTASVATNSTPIKKQELKDGLMIPPSITSHTNCANQQTEQSLATADLCMTPLDQCWEKTSTLVEKHQKEQFLPSAEISCGALEPVPELDNQAARKLEKQKRSSSCWGNAPLPADSSVGAANNQDLFLMMPNSAQAQLCPGIPVIPSLSHSCYLPQGLVPPLLHAPSLFQPAVHLYPGLQATVLSNAPGPPLHTFPSVHGLHAPSNVSYYPVALPVASGQFALTPMWPLLPNVTGNDCKPGLAERRKAALSKFRKKRKDRCFEKKIRYASRKRLAEQRPRIKGQFVRQLNDPELSGSGDEDFEDEDDDAGFFGMEADLSPEIEVEVAR</sequence>
<comment type="caution">
    <text evidence="1">The sequence shown here is derived from an EMBL/GenBank/DDBJ whole genome shotgun (WGS) entry which is preliminary data.</text>
</comment>